<gene>
    <name evidence="1" type="ORF">EUGRSUZ_G01509</name>
</gene>
<proteinExistence type="predicted"/>
<sequence>MLSRLVIVFKASHIYRLLFPFQFSNFACCFIKPTPSPVLLSKDQLDLKVSPRIVAKHNFICQVTIEHCFT</sequence>
<dbReference type="Gramene" id="KCW63837">
    <property type="protein sequence ID" value="KCW63837"/>
    <property type="gene ID" value="EUGRSUZ_G01509"/>
</dbReference>
<protein>
    <submittedName>
        <fullName evidence="1">Uncharacterized protein</fullName>
    </submittedName>
</protein>
<accession>A0A059BC94</accession>
<evidence type="ECO:0000313" key="1">
    <source>
        <dbReference type="EMBL" id="KCW63837.1"/>
    </source>
</evidence>
<dbReference type="AlphaFoldDB" id="A0A059BC94"/>
<dbReference type="EMBL" id="KK198759">
    <property type="protein sequence ID" value="KCW63837.1"/>
    <property type="molecule type" value="Genomic_DNA"/>
</dbReference>
<reference evidence="1" key="1">
    <citation type="submission" date="2013-07" db="EMBL/GenBank/DDBJ databases">
        <title>The genome of Eucalyptus grandis.</title>
        <authorList>
            <person name="Schmutz J."/>
            <person name="Hayes R."/>
            <person name="Myburg A."/>
            <person name="Tuskan G."/>
            <person name="Grattapaglia D."/>
            <person name="Rokhsar D.S."/>
        </authorList>
    </citation>
    <scope>NUCLEOTIDE SEQUENCE</scope>
    <source>
        <tissue evidence="1">Leaf extractions</tissue>
    </source>
</reference>
<name>A0A059BC94_EUCGR</name>
<organism evidence="1">
    <name type="scientific">Eucalyptus grandis</name>
    <name type="common">Flooded gum</name>
    <dbReference type="NCBI Taxonomy" id="71139"/>
    <lineage>
        <taxon>Eukaryota</taxon>
        <taxon>Viridiplantae</taxon>
        <taxon>Streptophyta</taxon>
        <taxon>Embryophyta</taxon>
        <taxon>Tracheophyta</taxon>
        <taxon>Spermatophyta</taxon>
        <taxon>Magnoliopsida</taxon>
        <taxon>eudicotyledons</taxon>
        <taxon>Gunneridae</taxon>
        <taxon>Pentapetalae</taxon>
        <taxon>rosids</taxon>
        <taxon>malvids</taxon>
        <taxon>Myrtales</taxon>
        <taxon>Myrtaceae</taxon>
        <taxon>Myrtoideae</taxon>
        <taxon>Eucalypteae</taxon>
        <taxon>Eucalyptus</taxon>
    </lineage>
</organism>
<dbReference type="InParanoid" id="A0A059BC94"/>